<proteinExistence type="predicted"/>
<keyword evidence="3" id="KW-1185">Reference proteome</keyword>
<evidence type="ECO:0000313" key="2">
    <source>
        <dbReference type="EMBL" id="MED6114541.1"/>
    </source>
</evidence>
<accession>A0ABU6QR91</accession>
<dbReference type="Proteomes" id="UP001341840">
    <property type="component" value="Unassembled WGS sequence"/>
</dbReference>
<protein>
    <recommendedName>
        <fullName evidence="1">PB1-like domain-containing protein</fullName>
    </recommendedName>
</protein>
<name>A0ABU6QR91_9FABA</name>
<gene>
    <name evidence="2" type="ORF">PIB30_081225</name>
</gene>
<reference evidence="2 3" key="1">
    <citation type="journal article" date="2023" name="Plants (Basel)">
        <title>Bridging the Gap: Combining Genomics and Transcriptomics Approaches to Understand Stylosanthes scabra, an Orphan Legume from the Brazilian Caatinga.</title>
        <authorList>
            <person name="Ferreira-Neto J.R.C."/>
            <person name="da Silva M.D."/>
            <person name="Binneck E."/>
            <person name="de Melo N.F."/>
            <person name="da Silva R.H."/>
            <person name="de Melo A.L.T.M."/>
            <person name="Pandolfi V."/>
            <person name="Bustamante F.O."/>
            <person name="Brasileiro-Vidal A.C."/>
            <person name="Benko-Iseppon A.M."/>
        </authorList>
    </citation>
    <scope>NUCLEOTIDE SEQUENCE [LARGE SCALE GENOMIC DNA]</scope>
    <source>
        <tissue evidence="2">Leaves</tissue>
    </source>
</reference>
<sequence length="441" mass="49941">MGLMDIALFHRGYFGYVDGRMRYLGGVKTYIEGQDNDFWSVFEAEKQLRRFGYENKDIRVLWYKSPLENTLETALNQFVDDRDALEMVKIAELNGYVELYDVHEGVFDEEIGNVEAAAPPEGGVGEERPVVAEEVIGAPGGVAEEVNAEQYVVAKEVDVNVNLDEGEHEVSTDEAADLIDGSLVGEGNSSNVLIMMKTVRMQNMFHLRSILTAQTTCSSPTTRKSLIWMIVVLALGMQAELVGARVGDRGKNVLNEDFSNDEDSEELEDWHQARGYNEDDEDGDEVRRNLFPVHKPVENIANYQWRVGTLYTSRDEFKETVASYAVHTAIEIKFDKCDRLKSINLRYNCKQVKRVGIIHSKWFGKVFKKKVENNSKIGSGGSRKNALNEIQGSFKEQYKRLADYAAKLLRTKGSLIHLKVSRSPDFEKEGQSSNMVNWCKF</sequence>
<evidence type="ECO:0000313" key="3">
    <source>
        <dbReference type="Proteomes" id="UP001341840"/>
    </source>
</evidence>
<evidence type="ECO:0000259" key="1">
    <source>
        <dbReference type="Pfam" id="PF26130"/>
    </source>
</evidence>
<comment type="caution">
    <text evidence="2">The sequence shown here is derived from an EMBL/GenBank/DDBJ whole genome shotgun (WGS) entry which is preliminary data.</text>
</comment>
<dbReference type="Pfam" id="PF26130">
    <property type="entry name" value="PB1-like"/>
    <property type="match status" value="1"/>
</dbReference>
<dbReference type="EMBL" id="JASCZI010001208">
    <property type="protein sequence ID" value="MED6114541.1"/>
    <property type="molecule type" value="Genomic_DNA"/>
</dbReference>
<organism evidence="2 3">
    <name type="scientific">Stylosanthes scabra</name>
    <dbReference type="NCBI Taxonomy" id="79078"/>
    <lineage>
        <taxon>Eukaryota</taxon>
        <taxon>Viridiplantae</taxon>
        <taxon>Streptophyta</taxon>
        <taxon>Embryophyta</taxon>
        <taxon>Tracheophyta</taxon>
        <taxon>Spermatophyta</taxon>
        <taxon>Magnoliopsida</taxon>
        <taxon>eudicotyledons</taxon>
        <taxon>Gunneridae</taxon>
        <taxon>Pentapetalae</taxon>
        <taxon>rosids</taxon>
        <taxon>fabids</taxon>
        <taxon>Fabales</taxon>
        <taxon>Fabaceae</taxon>
        <taxon>Papilionoideae</taxon>
        <taxon>50 kb inversion clade</taxon>
        <taxon>dalbergioids sensu lato</taxon>
        <taxon>Dalbergieae</taxon>
        <taxon>Pterocarpus clade</taxon>
        <taxon>Stylosanthes</taxon>
    </lineage>
</organism>
<feature type="domain" description="PB1-like" evidence="1">
    <location>
        <begin position="4"/>
        <end position="103"/>
    </location>
</feature>
<dbReference type="InterPro" id="IPR058594">
    <property type="entry name" value="PB1-like_dom_pln"/>
</dbReference>